<sequence>MTYPVSSDDNGLNIKPELMEKEKLYHHVFKDKVILLFKDSQDFLNCYEIEDIDLVNQVKNSKSDNEVEQIFEKYIEREDIKN</sequence>
<protein>
    <submittedName>
        <fullName evidence="1">Uncharacterized protein</fullName>
    </submittedName>
</protein>
<evidence type="ECO:0000313" key="1">
    <source>
        <dbReference type="EMBL" id="EGG42896.1"/>
    </source>
</evidence>
<organism evidence="1">
    <name type="scientific">Candidatus Nitrosarchaeum limnium SFB1</name>
    <dbReference type="NCBI Taxonomy" id="886738"/>
    <lineage>
        <taxon>Archaea</taxon>
        <taxon>Nitrososphaerota</taxon>
        <taxon>Nitrososphaeria</taxon>
        <taxon>Nitrosopumilales</taxon>
        <taxon>Nitrosopumilaceae</taxon>
        <taxon>Nitrosarchaeum</taxon>
    </lineage>
</organism>
<dbReference type="AlphaFoldDB" id="F3KIB1"/>
<gene>
    <name evidence="1" type="ORF">Nlim_0206</name>
</gene>
<dbReference type="HOGENOM" id="CLU_2550393_0_0_2"/>
<proteinExistence type="predicted"/>
<reference evidence="1" key="1">
    <citation type="journal article" date="2011" name="PLoS ONE">
        <title>Genome of a low-salinity ammonia-oxidizing archaeon determined by single-cell and metagenomic analysis.</title>
        <authorList>
            <person name="Blainey P.C."/>
            <person name="Mosier A.C."/>
            <person name="Potanina A."/>
            <person name="Francis C.A."/>
            <person name="Quake S.R."/>
        </authorList>
    </citation>
    <scope>NUCLEOTIDE SEQUENCE [LARGE SCALE GENOMIC DNA]</scope>
    <source>
        <strain evidence="1">SFB1</strain>
    </source>
</reference>
<dbReference type="Proteomes" id="UP000004348">
    <property type="component" value="Chromosome"/>
</dbReference>
<name>F3KIB1_9ARCH</name>
<accession>F3KIB1</accession>
<dbReference type="EMBL" id="AEGP01000018">
    <property type="protein sequence ID" value="EGG42896.1"/>
    <property type="molecule type" value="Genomic_DNA"/>
</dbReference>
<dbReference type="STRING" id="886738.Nlim_0206"/>
<comment type="caution">
    <text evidence="1">The sequence shown here is derived from an EMBL/GenBank/DDBJ whole genome shotgun (WGS) entry which is preliminary data.</text>
</comment>